<comment type="caution">
    <text evidence="1">The sequence shown here is derived from an EMBL/GenBank/DDBJ whole genome shotgun (WGS) entry which is preliminary data.</text>
</comment>
<dbReference type="Proteomes" id="UP000031972">
    <property type="component" value="Unassembled WGS sequence"/>
</dbReference>
<dbReference type="GO" id="GO:0005975">
    <property type="term" value="P:carbohydrate metabolic process"/>
    <property type="evidence" value="ECO:0007669"/>
    <property type="project" value="InterPro"/>
</dbReference>
<keyword evidence="2" id="KW-1185">Reference proteome</keyword>
<protein>
    <submittedName>
        <fullName evidence="1">Uncharacterized protein</fullName>
    </submittedName>
</protein>
<dbReference type="PATRIC" id="fig|220754.4.peg.3544"/>
<proteinExistence type="predicted"/>
<gene>
    <name evidence="1" type="ORF">KR50_35320</name>
</gene>
<dbReference type="SUPFAM" id="SSF48208">
    <property type="entry name" value="Six-hairpin glycosidases"/>
    <property type="match status" value="1"/>
</dbReference>
<sequence length="305" mass="35977">MLFSTDPTLQVVKEQYTNQEGLIHAYPLQQDSEYLSESIGLYMEYLVLVKDEERFSEQYEILMNNYQIQQGDLIFIQWVLKMNTKANALIDDVRIISALHDASTLFEEPKYAESANQLTLAITSNQKSNGYTVDFYDWSLNMPAKRITLSYLTNEFFQSTTDTDNMKDLLKNLDDTTVFFPEYFDVTKRKYRESEEVHMIDQLLIAINRENIGYPSEIFKTWCLNEWKHEGKIYGRYDRQTKTASVTYESLAVYYYLNTYFQKINEPDLAKEVLEHAELLASESTIGEAHFFDYIHFQLMKKNME</sequence>
<evidence type="ECO:0000313" key="2">
    <source>
        <dbReference type="Proteomes" id="UP000031972"/>
    </source>
</evidence>
<name>A0A0C2RMY2_9BACL</name>
<dbReference type="AlphaFoldDB" id="A0A0C2RMY2"/>
<accession>A0A0C2RMY2</accession>
<reference evidence="1 2" key="1">
    <citation type="submission" date="2015-01" db="EMBL/GenBank/DDBJ databases">
        <title>Jeotgalibacillus campisalis genome sequencing.</title>
        <authorList>
            <person name="Goh K.M."/>
            <person name="Chan K.-G."/>
            <person name="Yaakop A.S."/>
            <person name="Ee R."/>
            <person name="Gan H.M."/>
            <person name="Chan C.S."/>
        </authorList>
    </citation>
    <scope>NUCLEOTIDE SEQUENCE [LARGE SCALE GENOMIC DNA]</scope>
    <source>
        <strain evidence="1 2">SF-57</strain>
    </source>
</reference>
<dbReference type="InterPro" id="IPR012341">
    <property type="entry name" value="6hp_glycosidase-like_sf"/>
</dbReference>
<dbReference type="Gene3D" id="1.50.10.10">
    <property type="match status" value="1"/>
</dbReference>
<organism evidence="1 2">
    <name type="scientific">Jeotgalibacillus campisalis</name>
    <dbReference type="NCBI Taxonomy" id="220754"/>
    <lineage>
        <taxon>Bacteria</taxon>
        <taxon>Bacillati</taxon>
        <taxon>Bacillota</taxon>
        <taxon>Bacilli</taxon>
        <taxon>Bacillales</taxon>
        <taxon>Caryophanaceae</taxon>
        <taxon>Jeotgalibacillus</taxon>
    </lineage>
</organism>
<evidence type="ECO:0000313" key="1">
    <source>
        <dbReference type="EMBL" id="KIL43129.1"/>
    </source>
</evidence>
<dbReference type="InterPro" id="IPR008928">
    <property type="entry name" value="6-hairpin_glycosidase_sf"/>
</dbReference>
<dbReference type="EMBL" id="JXRR01000022">
    <property type="protein sequence ID" value="KIL43129.1"/>
    <property type="molecule type" value="Genomic_DNA"/>
</dbReference>